<evidence type="ECO:0000256" key="2">
    <source>
        <dbReference type="ARBA" id="ARBA00023002"/>
    </source>
</evidence>
<dbReference type="GO" id="GO:0006633">
    <property type="term" value="P:fatty acid biosynthetic process"/>
    <property type="evidence" value="ECO:0007669"/>
    <property type="project" value="TreeGrafter"/>
</dbReference>
<dbReference type="GO" id="GO:0048038">
    <property type="term" value="F:quinone binding"/>
    <property type="evidence" value="ECO:0007669"/>
    <property type="project" value="TreeGrafter"/>
</dbReference>
<dbReference type="CDD" id="cd05233">
    <property type="entry name" value="SDR_c"/>
    <property type="match status" value="1"/>
</dbReference>
<evidence type="ECO:0000313" key="3">
    <source>
        <dbReference type="EMBL" id="NMB70511.1"/>
    </source>
</evidence>
<dbReference type="Proteomes" id="UP000526033">
    <property type="component" value="Unassembled WGS sequence"/>
</dbReference>
<dbReference type="SUPFAM" id="SSF51735">
    <property type="entry name" value="NAD(P)-binding Rossmann-fold domains"/>
    <property type="match status" value="1"/>
</dbReference>
<accession>A0A7X9DL80</accession>
<dbReference type="InterPro" id="IPR002347">
    <property type="entry name" value="SDR_fam"/>
</dbReference>
<keyword evidence="2" id="KW-0560">Oxidoreductase</keyword>
<dbReference type="PANTHER" id="PTHR42760">
    <property type="entry name" value="SHORT-CHAIN DEHYDROGENASES/REDUCTASES FAMILY MEMBER"/>
    <property type="match status" value="1"/>
</dbReference>
<dbReference type="PRINTS" id="PR00080">
    <property type="entry name" value="SDRFAMILY"/>
</dbReference>
<dbReference type="EMBL" id="JAAZNL010000069">
    <property type="protein sequence ID" value="NMB70511.1"/>
    <property type="molecule type" value="Genomic_DNA"/>
</dbReference>
<evidence type="ECO:0000256" key="1">
    <source>
        <dbReference type="ARBA" id="ARBA00006484"/>
    </source>
</evidence>
<comment type="caution">
    <text evidence="3">The sequence shown here is derived from an EMBL/GenBank/DDBJ whole genome shotgun (WGS) entry which is preliminary data.</text>
</comment>
<dbReference type="Pfam" id="PF13561">
    <property type="entry name" value="adh_short_C2"/>
    <property type="match status" value="1"/>
</dbReference>
<dbReference type="PANTHER" id="PTHR42760:SF133">
    <property type="entry name" value="3-OXOACYL-[ACYL-CARRIER-PROTEIN] REDUCTASE"/>
    <property type="match status" value="1"/>
</dbReference>
<dbReference type="Gene3D" id="3.40.50.720">
    <property type="entry name" value="NAD(P)-binding Rossmann-like Domain"/>
    <property type="match status" value="1"/>
</dbReference>
<gene>
    <name evidence="3" type="ORF">GYA27_04970</name>
</gene>
<organism evidence="3 4">
    <name type="scientific">candidate division WWE3 bacterium</name>
    <dbReference type="NCBI Taxonomy" id="2053526"/>
    <lineage>
        <taxon>Bacteria</taxon>
        <taxon>Katanobacteria</taxon>
    </lineage>
</organism>
<reference evidence="3 4" key="1">
    <citation type="journal article" date="2020" name="Biotechnol. Biofuels">
        <title>New insights from the biogas microbiome by comprehensive genome-resolved metagenomics of nearly 1600 species originating from multiple anaerobic digesters.</title>
        <authorList>
            <person name="Campanaro S."/>
            <person name="Treu L."/>
            <person name="Rodriguez-R L.M."/>
            <person name="Kovalovszki A."/>
            <person name="Ziels R.M."/>
            <person name="Maus I."/>
            <person name="Zhu X."/>
            <person name="Kougias P.G."/>
            <person name="Basile A."/>
            <person name="Luo G."/>
            <person name="Schluter A."/>
            <person name="Konstantinidis K.T."/>
            <person name="Angelidaki I."/>
        </authorList>
    </citation>
    <scope>NUCLEOTIDE SEQUENCE [LARGE SCALE GENOMIC DNA]</scope>
    <source>
        <strain evidence="3">AS27yjCOA_165</strain>
    </source>
</reference>
<protein>
    <submittedName>
        <fullName evidence="3">SDR family oxidoreductase</fullName>
    </submittedName>
</protein>
<comment type="similarity">
    <text evidence="1">Belongs to the short-chain dehydrogenases/reductases (SDR) family.</text>
</comment>
<name>A0A7X9DL80_UNCKA</name>
<proteinExistence type="inferred from homology"/>
<dbReference type="PRINTS" id="PR00081">
    <property type="entry name" value="GDHRDH"/>
</dbReference>
<dbReference type="InterPro" id="IPR036291">
    <property type="entry name" value="NAD(P)-bd_dom_sf"/>
</dbReference>
<sequence>MFSEISSKFSKLDILVNNAGIYEESQNKNDTKLFEKLFQTNFLGAVRITEQFLKYCDEGKIVNVSSIHGELGHGKPEGIAYASLKSALNSYTRILAKSLSPKILVNAVAPGKTLTPEWGKLTPEEKTIIGNTQLIDRFIEPNEVADSIVFLLKNDAMCGSILTIDGGMGLKVVS</sequence>
<dbReference type="AlphaFoldDB" id="A0A7X9DL80"/>
<dbReference type="GO" id="GO:0016616">
    <property type="term" value="F:oxidoreductase activity, acting on the CH-OH group of donors, NAD or NADP as acceptor"/>
    <property type="evidence" value="ECO:0007669"/>
    <property type="project" value="TreeGrafter"/>
</dbReference>
<evidence type="ECO:0000313" key="4">
    <source>
        <dbReference type="Proteomes" id="UP000526033"/>
    </source>
</evidence>